<organism evidence="2">
    <name type="scientific">Agarophyton chilense</name>
    <name type="common">Red seaweed</name>
    <name type="synonym">Gracilaria chilensis</name>
    <dbReference type="NCBI Taxonomy" id="2510777"/>
    <lineage>
        <taxon>Eukaryota</taxon>
        <taxon>Rhodophyta</taxon>
        <taxon>Florideophyceae</taxon>
        <taxon>Rhodymeniophycidae</taxon>
        <taxon>Gracilariales</taxon>
        <taxon>Gracilariaceae</taxon>
        <taxon>Agarophyton</taxon>
    </lineage>
</organism>
<dbReference type="EMBL" id="AF034719">
    <property type="protein sequence ID" value="AAC04740.1"/>
    <property type="molecule type" value="Genomic_DNA"/>
</dbReference>
<name>O49032_AGACH</name>
<evidence type="ECO:0000313" key="2">
    <source>
        <dbReference type="EMBL" id="AAC04740.1"/>
    </source>
</evidence>
<dbReference type="AlphaFoldDB" id="O49032"/>
<accession>O49032</accession>
<reference evidence="2" key="1">
    <citation type="submission" date="1997-11" db="EMBL/GenBank/DDBJ databases">
        <title>Plasmids of the red algae Gracilaria and Gracilariopsis (Gracilariales): Molecular characterization and cellular localization.</title>
        <authorList>
            <person name="Goff L.J."/>
            <person name="Moon D.A."/>
        </authorList>
    </citation>
    <scope>NUCLEOTIDE SEQUENCE</scope>
    <source>
        <plasmid evidence="2">Gch7220</plasmid>
    </source>
</reference>
<geneLocation type="plasmid" evidence="2">
    <name>Gch7220</name>
</geneLocation>
<keyword evidence="1" id="KW-1133">Transmembrane helix</keyword>
<sequence length="52" mass="5927">MNHELIYLKKASINFFISLLIGFLTFSPEGFSIVTFVHALVQAQNNIKKTKN</sequence>
<keyword evidence="1" id="KW-0812">Transmembrane</keyword>
<proteinExistence type="predicted"/>
<evidence type="ECO:0000256" key="1">
    <source>
        <dbReference type="SAM" id="Phobius"/>
    </source>
</evidence>
<protein>
    <submittedName>
        <fullName evidence="2">Uncharacterized protein</fullName>
    </submittedName>
</protein>
<feature type="transmembrane region" description="Helical" evidence="1">
    <location>
        <begin position="15"/>
        <end position="41"/>
    </location>
</feature>
<keyword evidence="1" id="KW-0472">Membrane</keyword>
<keyword evidence="2" id="KW-0614">Plasmid</keyword>